<dbReference type="RefSeq" id="WP_135417643.1">
    <property type="nucleotide sequence ID" value="NZ_SRLB01000019.1"/>
</dbReference>
<dbReference type="PROSITE" id="PS51186">
    <property type="entry name" value="GNAT"/>
    <property type="match status" value="1"/>
</dbReference>
<evidence type="ECO:0000259" key="3">
    <source>
        <dbReference type="PROSITE" id="PS51186"/>
    </source>
</evidence>
<dbReference type="InterPro" id="IPR050832">
    <property type="entry name" value="Bact_Acetyltransf"/>
</dbReference>
<dbReference type="AlphaFoldDB" id="A0A4Z0NKZ3"/>
<sequence>MAFEIRPATADDAAEISHVVLSALHESNAADYSPEIIARVARSFTPERVAAQIATRQVFVAVEAGRIVGTASRDGAVVRAVFIAPDAQRRGIGRALMADIERAARAAGVAKLTLQSSLTAVHFYGRLGFQVLTELRHGDERTIVMQRRLA</sequence>
<evidence type="ECO:0000313" key="5">
    <source>
        <dbReference type="Proteomes" id="UP000297535"/>
    </source>
</evidence>
<reference evidence="4 5" key="1">
    <citation type="submission" date="2019-04" db="EMBL/GenBank/DDBJ databases">
        <authorList>
            <person name="Feng G."/>
            <person name="Zhu H."/>
        </authorList>
    </citation>
    <scope>NUCLEOTIDE SEQUENCE [LARGE SCALE GENOMIC DNA]</scope>
    <source>
        <strain evidence="4 5">6HR-1</strain>
    </source>
</reference>
<dbReference type="SUPFAM" id="SSF55729">
    <property type="entry name" value="Acyl-CoA N-acyltransferases (Nat)"/>
    <property type="match status" value="1"/>
</dbReference>
<feature type="domain" description="N-acetyltransferase" evidence="3">
    <location>
        <begin position="3"/>
        <end position="150"/>
    </location>
</feature>
<keyword evidence="5" id="KW-1185">Reference proteome</keyword>
<dbReference type="InterPro" id="IPR000182">
    <property type="entry name" value="GNAT_dom"/>
</dbReference>
<comment type="caution">
    <text evidence="4">The sequence shown here is derived from an EMBL/GenBank/DDBJ whole genome shotgun (WGS) entry which is preliminary data.</text>
</comment>
<dbReference type="Gene3D" id="3.40.630.30">
    <property type="match status" value="1"/>
</dbReference>
<keyword evidence="1 4" id="KW-0808">Transferase</keyword>
<dbReference type="Pfam" id="PF13673">
    <property type="entry name" value="Acetyltransf_10"/>
    <property type="match status" value="1"/>
</dbReference>
<dbReference type="OrthoDB" id="9797178at2"/>
<evidence type="ECO:0000256" key="1">
    <source>
        <dbReference type="ARBA" id="ARBA00022679"/>
    </source>
</evidence>
<protein>
    <submittedName>
        <fullName evidence="4">GNAT family N-acetyltransferase</fullName>
    </submittedName>
</protein>
<dbReference type="GO" id="GO:0016747">
    <property type="term" value="F:acyltransferase activity, transferring groups other than amino-acyl groups"/>
    <property type="evidence" value="ECO:0007669"/>
    <property type="project" value="InterPro"/>
</dbReference>
<evidence type="ECO:0000313" key="4">
    <source>
        <dbReference type="EMBL" id="TGD96421.1"/>
    </source>
</evidence>
<evidence type="ECO:0000256" key="2">
    <source>
        <dbReference type="ARBA" id="ARBA00023315"/>
    </source>
</evidence>
<dbReference type="CDD" id="cd04301">
    <property type="entry name" value="NAT_SF"/>
    <property type="match status" value="1"/>
</dbReference>
<proteinExistence type="predicted"/>
<dbReference type="Proteomes" id="UP000297535">
    <property type="component" value="Unassembled WGS sequence"/>
</dbReference>
<keyword evidence="2" id="KW-0012">Acyltransferase</keyword>
<dbReference type="PANTHER" id="PTHR43877">
    <property type="entry name" value="AMINOALKYLPHOSPHONATE N-ACETYLTRANSFERASE-RELATED-RELATED"/>
    <property type="match status" value="1"/>
</dbReference>
<accession>A0A4Z0NKZ3</accession>
<organism evidence="4 5">
    <name type="scientific">Methylobacterium nonmethylotrophicum</name>
    <dbReference type="NCBI Taxonomy" id="1141884"/>
    <lineage>
        <taxon>Bacteria</taxon>
        <taxon>Pseudomonadati</taxon>
        <taxon>Pseudomonadota</taxon>
        <taxon>Alphaproteobacteria</taxon>
        <taxon>Hyphomicrobiales</taxon>
        <taxon>Methylobacteriaceae</taxon>
        <taxon>Methylobacterium</taxon>
    </lineage>
</organism>
<dbReference type="InterPro" id="IPR016181">
    <property type="entry name" value="Acyl_CoA_acyltransferase"/>
</dbReference>
<name>A0A4Z0NKZ3_9HYPH</name>
<dbReference type="PANTHER" id="PTHR43877:SF1">
    <property type="entry name" value="ACETYLTRANSFERASE"/>
    <property type="match status" value="1"/>
</dbReference>
<gene>
    <name evidence="4" type="ORF">EU555_23455</name>
</gene>
<dbReference type="EMBL" id="SRLB01000019">
    <property type="protein sequence ID" value="TGD96421.1"/>
    <property type="molecule type" value="Genomic_DNA"/>
</dbReference>